<comment type="caution">
    <text evidence="4">The sequence shown here is derived from an EMBL/GenBank/DDBJ whole genome shotgun (WGS) entry which is preliminary data.</text>
</comment>
<reference evidence="4" key="1">
    <citation type="submission" date="2022-10" db="EMBL/GenBank/DDBJ databases">
        <title>Adaptive evolution leads to modifications in subtelomeric GC content in a zoonotic Cryptosporidium species.</title>
        <authorList>
            <person name="Li J."/>
            <person name="Feng Y."/>
            <person name="Xiao L."/>
        </authorList>
    </citation>
    <scope>NUCLEOTIDE SEQUENCE</scope>
    <source>
        <strain evidence="4">25894</strain>
    </source>
</reference>
<gene>
    <name evidence="4" type="ORF">OJ252_1231</name>
</gene>
<dbReference type="InterPro" id="IPR005612">
    <property type="entry name" value="CCAAT-binding_factor"/>
</dbReference>
<dbReference type="EMBL" id="JAPCXB010000045">
    <property type="protein sequence ID" value="KAJ1612531.1"/>
    <property type="molecule type" value="Genomic_DNA"/>
</dbReference>
<evidence type="ECO:0000313" key="5">
    <source>
        <dbReference type="Proteomes" id="UP001071777"/>
    </source>
</evidence>
<protein>
    <submittedName>
        <fullName evidence="4">CCAAT-box transcription factor-like protein</fullName>
    </submittedName>
</protein>
<dbReference type="PANTHER" id="PTHR12048:SF0">
    <property type="entry name" value="CCAAT_ENHANCER-BINDING PROTEIN ZETA"/>
    <property type="match status" value="1"/>
</dbReference>
<feature type="domain" description="CCAAT-binding factor" evidence="3">
    <location>
        <begin position="492"/>
        <end position="712"/>
    </location>
</feature>
<feature type="compositionally biased region" description="Acidic residues" evidence="2">
    <location>
        <begin position="915"/>
        <end position="969"/>
    </location>
</feature>
<dbReference type="PANTHER" id="PTHR12048">
    <property type="entry name" value="CCAAT-BINDING FACTOR-RELATED"/>
    <property type="match status" value="1"/>
</dbReference>
<feature type="compositionally biased region" description="Basic and acidic residues" evidence="2">
    <location>
        <begin position="970"/>
        <end position="982"/>
    </location>
</feature>
<dbReference type="Pfam" id="PF03914">
    <property type="entry name" value="CBF"/>
    <property type="match status" value="1"/>
</dbReference>
<accession>A0ABQ8P8K2</accession>
<organism evidence="4 5">
    <name type="scientific">Cryptosporidium canis</name>
    <dbReference type="NCBI Taxonomy" id="195482"/>
    <lineage>
        <taxon>Eukaryota</taxon>
        <taxon>Sar</taxon>
        <taxon>Alveolata</taxon>
        <taxon>Apicomplexa</taxon>
        <taxon>Conoidasida</taxon>
        <taxon>Coccidia</taxon>
        <taxon>Eucoccidiorida</taxon>
        <taxon>Eimeriorina</taxon>
        <taxon>Cryptosporidiidae</taxon>
        <taxon>Cryptosporidium</taxon>
    </lineage>
</organism>
<dbReference type="InterPro" id="IPR016024">
    <property type="entry name" value="ARM-type_fold"/>
</dbReference>
<dbReference type="SUPFAM" id="SSF48371">
    <property type="entry name" value="ARM repeat"/>
    <property type="match status" value="1"/>
</dbReference>
<evidence type="ECO:0000256" key="2">
    <source>
        <dbReference type="SAM" id="MobiDB-lite"/>
    </source>
</evidence>
<name>A0ABQ8P8K2_9CRYT</name>
<evidence type="ECO:0000313" key="4">
    <source>
        <dbReference type="EMBL" id="KAJ1612531.1"/>
    </source>
</evidence>
<dbReference type="Proteomes" id="UP001071777">
    <property type="component" value="Unassembled WGS sequence"/>
</dbReference>
<dbReference type="InterPro" id="IPR040155">
    <property type="entry name" value="CEBPZ/Mak21-like"/>
</dbReference>
<keyword evidence="5" id="KW-1185">Reference proteome</keyword>
<evidence type="ECO:0000259" key="3">
    <source>
        <dbReference type="Pfam" id="PF03914"/>
    </source>
</evidence>
<comment type="similarity">
    <text evidence="1">Belongs to the CBF/MAK21 family.</text>
</comment>
<evidence type="ECO:0000256" key="1">
    <source>
        <dbReference type="ARBA" id="ARBA00007797"/>
    </source>
</evidence>
<feature type="region of interest" description="Disordered" evidence="2">
    <location>
        <begin position="909"/>
        <end position="987"/>
    </location>
</feature>
<proteinExistence type="inferred from homology"/>
<sequence length="1017" mass="117802">MSNKGGQVRRSRQEVSGRDSLRLGEFGRVQSGKFGVLLVNSRLDDPKEVSRLIKNPWIREFSECGNWQEGGEKLNKFNRLTVGLSPESVSRSGMELREQIVGDLLMMAREMLIRIREETFRKITPDKDTVWLRTMAQDAKATLKDRTESCSILIQQSPMLYLTEMRTLQGIFTHASNKTGFLKMIDTVSNLMMEDSVFPKSKELSLLQNHPSLQPLLNNREEVTITIFEFLQIYFEHFLKEWFASFTNVLLRMLDDSLWTIRKKIITVIYHLTSSIMEQRYLLVNSIVHKFGDREDKVASHATFLLGELLKHHGENSETLSMILNVLSDHISRNLDSFHKLLSSNPKASSSGHHQVVFRQVYRLILFISEIKLSRNYNYFSLEVGQSSNSIANYPPPIKILRLCLSSLKVIVESKNWNQPSQTTIIKEPLYRLLRVTLNCISRSLPYAEAQIKMINNKSSNQLLEEFEANYIPKLYYLCHNINCASIRIVILGVLFRISNILGTLSDRYYRLLYSQLLYKPIYTPKNKKLLVFLIWQIINDPNTNYKVSLSILKRSIQISLHSNDISMLTCFLVILVNVINFKHFRSNSKVKDTQSSNLETNNLKLLSGTVSEIIIKTDEKIQNEDDEENFVDVEAETDQDEPNPHLQSINASRLDSRGQIVNYMQGGGRARQDSRSYDFFKRDPRYANCENIHFWEMELLKSHYHPLIVELVYKSILICHDEKDGGTRDLNGVTLSVLRFLENFKLGDQINRRDAEGSPILRIFELCSLKLFMQILSYNPVDLGLVLLKSIDTRRRDNVSREMRDSKPATGFKRITTFNKWNNKHIPSYLDFYRLYFNDPMVKAMESYNLGRKSDDHLGNGIDDEEFDNFEIDYDETSGKMIQSGKKHNKYIQDDLMVDSLIDDFSDKRYQQGDTDDDDYPDENDEIDPDLSGTDDDIDLLDGINMDDFDDDFDFEQDDEEEEEEEEEIKGKSKRSLDKKSGGGKAALKKFKSDNKKGMLNTITYVDADEMEEFLD</sequence>